<organism evidence="2 3">
    <name type="scientific">Streptomyces cyanogenus</name>
    <dbReference type="NCBI Taxonomy" id="80860"/>
    <lineage>
        <taxon>Bacteria</taxon>
        <taxon>Bacillati</taxon>
        <taxon>Actinomycetota</taxon>
        <taxon>Actinomycetes</taxon>
        <taxon>Kitasatosporales</taxon>
        <taxon>Streptomycetaceae</taxon>
        <taxon>Streptomyces</taxon>
    </lineage>
</organism>
<sequence length="123" mass="12927">MDDMADARGRTGGGGTTRGVAGTARGAAGTVRGAGAAAPVWPSRRSKSAEPARFPRPPRAHDPPEAPTYPTHQNPPTHPGLPKPPAAPFRDPGPPRSVPRWPARSRVFRGDGDQAVLRLLEGY</sequence>
<dbReference type="EMBL" id="CP071839">
    <property type="protein sequence ID" value="QTE01735.1"/>
    <property type="molecule type" value="Genomic_DNA"/>
</dbReference>
<proteinExistence type="predicted"/>
<keyword evidence="3" id="KW-1185">Reference proteome</keyword>
<dbReference type="Proteomes" id="UP000663908">
    <property type="component" value="Chromosome"/>
</dbReference>
<feature type="compositionally biased region" description="Pro residues" evidence="1">
    <location>
        <begin position="76"/>
        <end position="97"/>
    </location>
</feature>
<evidence type="ECO:0000256" key="1">
    <source>
        <dbReference type="SAM" id="MobiDB-lite"/>
    </source>
</evidence>
<gene>
    <name evidence="2" type="ORF">S1361_30680</name>
</gene>
<feature type="compositionally biased region" description="Low complexity" evidence="1">
    <location>
        <begin position="18"/>
        <end position="38"/>
    </location>
</feature>
<protein>
    <submittedName>
        <fullName evidence="2">Uncharacterized protein</fullName>
    </submittedName>
</protein>
<reference evidence="2 3" key="1">
    <citation type="submission" date="2021-03" db="EMBL/GenBank/DDBJ databases">
        <title>Complete genome sequence of Streptomyces cyanogenus S136, producer of anticancer angucycline landomycin A.</title>
        <authorList>
            <person name="Hrab P."/>
            <person name="Ruckert C."/>
            <person name="Busche T."/>
            <person name="Ostash I."/>
            <person name="Kalinowski J."/>
            <person name="Fedorenko V."/>
            <person name="Yushchuk O."/>
            <person name="Ostash B."/>
        </authorList>
    </citation>
    <scope>NUCLEOTIDE SEQUENCE [LARGE SCALE GENOMIC DNA]</scope>
    <source>
        <strain evidence="2 3">S136</strain>
    </source>
</reference>
<name>A0ABX7TY77_STRCY</name>
<feature type="region of interest" description="Disordered" evidence="1">
    <location>
        <begin position="1"/>
        <end position="106"/>
    </location>
</feature>
<evidence type="ECO:0000313" key="2">
    <source>
        <dbReference type="EMBL" id="QTE01735.1"/>
    </source>
</evidence>
<evidence type="ECO:0000313" key="3">
    <source>
        <dbReference type="Proteomes" id="UP000663908"/>
    </source>
</evidence>
<accession>A0ABX7TY77</accession>